<evidence type="ECO:0000259" key="8">
    <source>
        <dbReference type="Pfam" id="PF03918"/>
    </source>
</evidence>
<dbReference type="InterPro" id="IPR038297">
    <property type="entry name" value="CcmH/CycL/NrfF/Ccl2_sf"/>
</dbReference>
<dbReference type="InterPro" id="IPR005616">
    <property type="entry name" value="CcmH/CycL/Ccl2/NrfF_N"/>
</dbReference>
<evidence type="ECO:0000256" key="6">
    <source>
        <dbReference type="ARBA" id="ARBA00023004"/>
    </source>
</evidence>
<dbReference type="Gene3D" id="1.10.8.640">
    <property type="entry name" value="Cytochrome C biogenesis protein"/>
    <property type="match status" value="1"/>
</dbReference>
<keyword evidence="3 7" id="KW-0479">Metal-binding</keyword>
<keyword evidence="2 7" id="KW-0349">Heme</keyword>
<comment type="function">
    <text evidence="7">Possible subunit of a heme lyase.</text>
</comment>
<evidence type="ECO:0000313" key="10">
    <source>
        <dbReference type="EMBL" id="VFK12718.1"/>
    </source>
</evidence>
<keyword evidence="7" id="KW-0472">Membrane</keyword>
<organism evidence="10">
    <name type="scientific">Candidatus Kentrum sp. FM</name>
    <dbReference type="NCBI Taxonomy" id="2126340"/>
    <lineage>
        <taxon>Bacteria</taxon>
        <taxon>Pseudomonadati</taxon>
        <taxon>Pseudomonadota</taxon>
        <taxon>Gammaproteobacteria</taxon>
        <taxon>Candidatus Kentrum</taxon>
    </lineage>
</organism>
<dbReference type="Pfam" id="PF03918">
    <property type="entry name" value="CcmH"/>
    <property type="match status" value="1"/>
</dbReference>
<dbReference type="EMBL" id="CAADFL010000252">
    <property type="protein sequence ID" value="VFK12718.1"/>
    <property type="molecule type" value="Genomic_DNA"/>
</dbReference>
<dbReference type="PANTHER" id="PTHR47870">
    <property type="entry name" value="CYTOCHROME C-TYPE BIOGENESIS PROTEIN CCMH"/>
    <property type="match status" value="1"/>
</dbReference>
<dbReference type="GO" id="GO:0017004">
    <property type="term" value="P:cytochrome complex assembly"/>
    <property type="evidence" value="ECO:0007669"/>
    <property type="project" value="UniProtKB-KW"/>
</dbReference>
<dbReference type="InterPro" id="IPR051263">
    <property type="entry name" value="C-type_cytochrome_biogenesis"/>
</dbReference>
<evidence type="ECO:0000256" key="7">
    <source>
        <dbReference type="RuleBase" id="RU364112"/>
    </source>
</evidence>
<dbReference type="EMBL" id="CAADFA010000825">
    <property type="protein sequence ID" value="VFJ75149.1"/>
    <property type="molecule type" value="Genomic_DNA"/>
</dbReference>
<dbReference type="CDD" id="cd16378">
    <property type="entry name" value="CcmH_N"/>
    <property type="match status" value="1"/>
</dbReference>
<dbReference type="AlphaFoldDB" id="A0A450W6V8"/>
<evidence type="ECO:0000256" key="3">
    <source>
        <dbReference type="ARBA" id="ARBA00022723"/>
    </source>
</evidence>
<feature type="transmembrane region" description="Helical" evidence="7">
    <location>
        <begin position="113"/>
        <end position="132"/>
    </location>
</feature>
<dbReference type="FunFam" id="1.10.8.640:FF:000001">
    <property type="entry name" value="Cytochrome c-type biogenesis protein"/>
    <property type="match status" value="1"/>
</dbReference>
<evidence type="ECO:0000256" key="5">
    <source>
        <dbReference type="ARBA" id="ARBA00022748"/>
    </source>
</evidence>
<evidence type="ECO:0000256" key="2">
    <source>
        <dbReference type="ARBA" id="ARBA00022617"/>
    </source>
</evidence>
<reference evidence="10" key="1">
    <citation type="submission" date="2019-02" db="EMBL/GenBank/DDBJ databases">
        <authorList>
            <person name="Gruber-Vodicka R. H."/>
            <person name="Seah K. B. B."/>
        </authorList>
    </citation>
    <scope>NUCLEOTIDE SEQUENCE</scope>
    <source>
        <strain evidence="10">BECK_BZ164</strain>
        <strain evidence="9">BECK_BZ165</strain>
    </source>
</reference>
<sequence length="148" mass="16818">MGTPLYYLLSFFLLSLLLIVIPASNSNASIFEPRNFTDPEQAARYRTLIEELRCLVCQNQSLADSNAQLAADLRQEVYRMVNDGADEDTVKAFMVNRYSEYVLYHPPVTTTTLLLWIGPLLFVLIGFLALMLRVRRRTAPSAQQALRS</sequence>
<protein>
    <recommendedName>
        <fullName evidence="7">Cytochrome c-type biogenesis protein</fullName>
    </recommendedName>
</protein>
<dbReference type="GO" id="GO:0046872">
    <property type="term" value="F:metal ion binding"/>
    <property type="evidence" value="ECO:0007669"/>
    <property type="project" value="UniProtKB-KW"/>
</dbReference>
<keyword evidence="7" id="KW-0812">Transmembrane</keyword>
<dbReference type="PANTHER" id="PTHR47870:SF1">
    <property type="entry name" value="CYTOCHROME C-TYPE BIOGENESIS PROTEIN CCMH"/>
    <property type="match status" value="1"/>
</dbReference>
<evidence type="ECO:0000256" key="4">
    <source>
        <dbReference type="ARBA" id="ARBA00022729"/>
    </source>
</evidence>
<name>A0A450W6V8_9GAMM</name>
<accession>A0A450W6V8</accession>
<feature type="domain" description="CcmH/CycL/Ccl2/NrfF N-terminal" evidence="8">
    <location>
        <begin position="19"/>
        <end position="144"/>
    </location>
</feature>
<evidence type="ECO:0000313" key="9">
    <source>
        <dbReference type="EMBL" id="VFJ75149.1"/>
    </source>
</evidence>
<keyword evidence="5" id="KW-0201">Cytochrome c-type biogenesis</keyword>
<keyword evidence="6 7" id="KW-0408">Iron</keyword>
<comment type="similarity">
    <text evidence="1 7">Belongs to the CcmH/CycL/Ccl2/NrfF family.</text>
</comment>
<keyword evidence="7" id="KW-1133">Transmembrane helix</keyword>
<gene>
    <name evidence="10" type="ORF">BECKFM1743B_GA0114221_102526</name>
    <name evidence="9" type="ORF">BECKFM1743C_GA0114222_108253</name>
</gene>
<keyword evidence="4 7" id="KW-0732">Signal</keyword>
<proteinExistence type="inferred from homology"/>
<evidence type="ECO:0000256" key="1">
    <source>
        <dbReference type="ARBA" id="ARBA00010342"/>
    </source>
</evidence>
<dbReference type="GO" id="GO:0005886">
    <property type="term" value="C:plasma membrane"/>
    <property type="evidence" value="ECO:0007669"/>
    <property type="project" value="TreeGrafter"/>
</dbReference>